<dbReference type="GO" id="GO:0030479">
    <property type="term" value="C:actin cortical patch"/>
    <property type="evidence" value="ECO:0007669"/>
    <property type="project" value="EnsemblFungi"/>
</dbReference>
<dbReference type="GO" id="GO:1904600">
    <property type="term" value="P:mating projection actin fusion focus assembly"/>
    <property type="evidence" value="ECO:0007669"/>
    <property type="project" value="EnsemblFungi"/>
</dbReference>
<organism evidence="9 10">
    <name type="scientific">Neolecta irregularis (strain DAH-3)</name>
    <dbReference type="NCBI Taxonomy" id="1198029"/>
    <lineage>
        <taxon>Eukaryota</taxon>
        <taxon>Fungi</taxon>
        <taxon>Dikarya</taxon>
        <taxon>Ascomycota</taxon>
        <taxon>Taphrinomycotina</taxon>
        <taxon>Neolectales</taxon>
        <taxon>Neolectaceae</taxon>
        <taxon>Neolecta</taxon>
    </lineage>
</organism>
<dbReference type="InterPro" id="IPR029006">
    <property type="entry name" value="ADF-H/Gelsolin-like_dom_sf"/>
</dbReference>
<gene>
    <name evidence="9" type="ORF">NEOLI_003655</name>
</gene>
<reference evidence="9 10" key="1">
    <citation type="submission" date="2016-04" db="EMBL/GenBank/DDBJ databases">
        <title>Evolutionary innovation and constraint leading to complex multicellularity in the Ascomycota.</title>
        <authorList>
            <person name="Cisse O."/>
            <person name="Nguyen A."/>
            <person name="Hewitt D.A."/>
            <person name="Jedd G."/>
            <person name="Stajich J.E."/>
        </authorList>
    </citation>
    <scope>NUCLEOTIDE SEQUENCE [LARGE SCALE GENOMIC DNA]</scope>
    <source>
        <strain evidence="9 10">DAH-3</strain>
    </source>
</reference>
<evidence type="ECO:0000256" key="7">
    <source>
        <dbReference type="ARBA" id="ARBA00038532"/>
    </source>
</evidence>
<dbReference type="PROSITE" id="PS51263">
    <property type="entry name" value="ADF_H"/>
    <property type="match status" value="2"/>
</dbReference>
<dbReference type="PANTHER" id="PTHR13759:SF1">
    <property type="entry name" value="TWINFILIN"/>
    <property type="match status" value="1"/>
</dbReference>
<keyword evidence="3" id="KW-0963">Cytoplasm</keyword>
<comment type="subunit">
    <text evidence="7">Interacts with G-actin; ADP-actin form.</text>
</comment>
<evidence type="ECO:0000256" key="5">
    <source>
        <dbReference type="ARBA" id="ARBA00023203"/>
    </source>
</evidence>
<evidence type="ECO:0000256" key="1">
    <source>
        <dbReference type="ARBA" id="ARBA00004245"/>
    </source>
</evidence>
<evidence type="ECO:0000313" key="10">
    <source>
        <dbReference type="Proteomes" id="UP000186594"/>
    </source>
</evidence>
<dbReference type="PANTHER" id="PTHR13759">
    <property type="entry name" value="TWINFILIN"/>
    <property type="match status" value="1"/>
</dbReference>
<dbReference type="InterPro" id="IPR028458">
    <property type="entry name" value="Twinfilin"/>
</dbReference>
<dbReference type="CDD" id="cd11285">
    <property type="entry name" value="ADF_Twf-N_like"/>
    <property type="match status" value="1"/>
</dbReference>
<dbReference type="Gene3D" id="3.40.20.10">
    <property type="entry name" value="Severin"/>
    <property type="match status" value="2"/>
</dbReference>
<comment type="caution">
    <text evidence="9">The sequence shown here is derived from an EMBL/GenBank/DDBJ whole genome shotgun (WGS) entry which is preliminary data.</text>
</comment>
<dbReference type="Proteomes" id="UP000186594">
    <property type="component" value="Unassembled WGS sequence"/>
</dbReference>
<dbReference type="AlphaFoldDB" id="A0A1U7LNL1"/>
<name>A0A1U7LNL1_NEOID</name>
<protein>
    <submittedName>
        <fullName evidence="9">Twinfilin-2</fullName>
    </submittedName>
</protein>
<feature type="domain" description="ADF-H" evidence="8">
    <location>
        <begin position="1"/>
        <end position="89"/>
    </location>
</feature>
<evidence type="ECO:0000259" key="8">
    <source>
        <dbReference type="PROSITE" id="PS51263"/>
    </source>
</evidence>
<sequence>MQSDFQKDFDQLQSFTTDTDPAYILYKINESDLLFLPYVPASAKVRDKMVYASTRNTLYKEIGTEKFAVTIFATSKNDLTYQTYDSHMKSEAGEKPESEKEKALRFVREAETEAHGTATRRQISSGISFPMSDEAQSALENLKTTNEQTFLELRINTETEMIELGQQASIPPSQVATALPAESPRFSLFKSDSLVSFIYTCPGTSKVKERMLYSSSRGVLLNYLTTQLGLQIDRKIETSDCVDVTEELVQQPILHEVKQTPGFARPKPPAYRRIP</sequence>
<dbReference type="GO" id="GO:0003785">
    <property type="term" value="F:actin monomer binding"/>
    <property type="evidence" value="ECO:0007669"/>
    <property type="project" value="TreeGrafter"/>
</dbReference>
<dbReference type="FunFam" id="3.40.20.10:FF:000007">
    <property type="entry name" value="Twinfilin-1 isoform 1"/>
    <property type="match status" value="1"/>
</dbReference>
<keyword evidence="4" id="KW-0677">Repeat</keyword>
<dbReference type="GO" id="GO:0030042">
    <property type="term" value="P:actin filament depolymerization"/>
    <property type="evidence" value="ECO:0007669"/>
    <property type="project" value="TreeGrafter"/>
</dbReference>
<dbReference type="OrthoDB" id="10006997at2759"/>
<feature type="domain" description="ADF-H" evidence="8">
    <location>
        <begin position="126"/>
        <end position="254"/>
    </location>
</feature>
<proteinExistence type="inferred from homology"/>
<dbReference type="EMBL" id="LXFE01000931">
    <property type="protein sequence ID" value="OLL24218.1"/>
    <property type="molecule type" value="Genomic_DNA"/>
</dbReference>
<evidence type="ECO:0000256" key="4">
    <source>
        <dbReference type="ARBA" id="ARBA00022737"/>
    </source>
</evidence>
<evidence type="ECO:0000313" key="9">
    <source>
        <dbReference type="EMBL" id="OLL24218.1"/>
    </source>
</evidence>
<accession>A0A1U7LNL1</accession>
<evidence type="ECO:0000256" key="2">
    <source>
        <dbReference type="ARBA" id="ARBA00009557"/>
    </source>
</evidence>
<evidence type="ECO:0000256" key="3">
    <source>
        <dbReference type="ARBA" id="ARBA00022490"/>
    </source>
</evidence>
<comment type="subcellular location">
    <subcellularLocation>
        <location evidence="1">Cytoplasm</location>
        <location evidence="1">Cytoskeleton</location>
    </subcellularLocation>
</comment>
<dbReference type="Pfam" id="PF00241">
    <property type="entry name" value="Cofilin_ADF"/>
    <property type="match status" value="2"/>
</dbReference>
<dbReference type="STRING" id="1198029.A0A1U7LNL1"/>
<keyword evidence="5" id="KW-0009">Actin-binding</keyword>
<dbReference type="GO" id="GO:0051016">
    <property type="term" value="P:barbed-end actin filament capping"/>
    <property type="evidence" value="ECO:0007669"/>
    <property type="project" value="TreeGrafter"/>
</dbReference>
<dbReference type="GO" id="GO:0005884">
    <property type="term" value="C:actin filament"/>
    <property type="evidence" value="ECO:0007669"/>
    <property type="project" value="TreeGrafter"/>
</dbReference>
<keyword evidence="6" id="KW-0206">Cytoskeleton</keyword>
<keyword evidence="10" id="KW-1185">Reference proteome</keyword>
<dbReference type="OMA" id="YLFKHTH"/>
<dbReference type="GO" id="GO:0043332">
    <property type="term" value="C:mating projection tip"/>
    <property type="evidence" value="ECO:0007669"/>
    <property type="project" value="EnsemblFungi"/>
</dbReference>
<evidence type="ECO:0000256" key="6">
    <source>
        <dbReference type="ARBA" id="ARBA00023212"/>
    </source>
</evidence>
<dbReference type="GO" id="GO:0051015">
    <property type="term" value="F:actin filament binding"/>
    <property type="evidence" value="ECO:0007669"/>
    <property type="project" value="TreeGrafter"/>
</dbReference>
<dbReference type="InterPro" id="IPR002108">
    <property type="entry name" value="ADF-H"/>
</dbReference>
<dbReference type="SUPFAM" id="SSF55753">
    <property type="entry name" value="Actin depolymerizing proteins"/>
    <property type="match status" value="2"/>
</dbReference>
<dbReference type="CDD" id="cd11284">
    <property type="entry name" value="ADF_Twf-C_like"/>
    <property type="match status" value="1"/>
</dbReference>
<dbReference type="SMART" id="SM00102">
    <property type="entry name" value="ADF"/>
    <property type="match status" value="1"/>
</dbReference>
<comment type="similarity">
    <text evidence="2">Belongs to the actin-binding proteins ADF family. Twinfilin subfamily.</text>
</comment>